<evidence type="ECO:0000313" key="8">
    <source>
        <dbReference type="EMBL" id="REF29248.1"/>
    </source>
</evidence>
<keyword evidence="1 5" id="KW-0597">Phosphoprotein</keyword>
<evidence type="ECO:0000256" key="2">
    <source>
        <dbReference type="ARBA" id="ARBA00023015"/>
    </source>
</evidence>
<dbReference type="InterPro" id="IPR011006">
    <property type="entry name" value="CheY-like_superfamily"/>
</dbReference>
<evidence type="ECO:0000259" key="7">
    <source>
        <dbReference type="PROSITE" id="PS50110"/>
    </source>
</evidence>
<dbReference type="Proteomes" id="UP000256253">
    <property type="component" value="Unassembled WGS sequence"/>
</dbReference>
<dbReference type="InterPro" id="IPR058245">
    <property type="entry name" value="NreC/VraR/RcsB-like_REC"/>
</dbReference>
<reference evidence="8 9" key="1">
    <citation type="submission" date="2018-08" db="EMBL/GenBank/DDBJ databases">
        <title>Sequencing the genomes of 1000 actinobacteria strains.</title>
        <authorList>
            <person name="Klenk H.-P."/>
        </authorList>
    </citation>
    <scope>NUCLEOTIDE SEQUENCE [LARGE SCALE GENOMIC DNA]</scope>
    <source>
        <strain evidence="8 9">DSM 22967</strain>
    </source>
</reference>
<keyword evidence="3" id="KW-0238">DNA-binding</keyword>
<evidence type="ECO:0000313" key="9">
    <source>
        <dbReference type="Proteomes" id="UP000256253"/>
    </source>
</evidence>
<dbReference type="PROSITE" id="PS00622">
    <property type="entry name" value="HTH_LUXR_1"/>
    <property type="match status" value="1"/>
</dbReference>
<name>A0A3D9UIG7_9MICO</name>
<keyword evidence="9" id="KW-1185">Reference proteome</keyword>
<dbReference type="InterPro" id="IPR000792">
    <property type="entry name" value="Tscrpt_reg_LuxR_C"/>
</dbReference>
<protein>
    <submittedName>
        <fullName evidence="8">LuxR family two component transcriptional regulator</fullName>
    </submittedName>
</protein>
<evidence type="ECO:0000259" key="6">
    <source>
        <dbReference type="PROSITE" id="PS50043"/>
    </source>
</evidence>
<feature type="domain" description="Response regulatory" evidence="7">
    <location>
        <begin position="8"/>
        <end position="124"/>
    </location>
</feature>
<organism evidence="8 9">
    <name type="scientific">Calidifontibacter indicus</name>
    <dbReference type="NCBI Taxonomy" id="419650"/>
    <lineage>
        <taxon>Bacteria</taxon>
        <taxon>Bacillati</taxon>
        <taxon>Actinomycetota</taxon>
        <taxon>Actinomycetes</taxon>
        <taxon>Micrococcales</taxon>
        <taxon>Dermacoccaceae</taxon>
        <taxon>Calidifontibacter</taxon>
    </lineage>
</organism>
<dbReference type="RefSeq" id="WP_115921384.1">
    <property type="nucleotide sequence ID" value="NZ_QTUA01000001.1"/>
</dbReference>
<sequence>MTDPRPIRVLIVDDDPMVIAGLELIVGSAPDIDVVGTATDGDEVIDAIHRHHPDVVLLDVRMKRQDGLVTTAALNRLPHPPRIIVLTTWDTDDVVRRAIAGGAAGFLLKTANPADIVQAVRTVHAGAGVLSPDKVPYVFDVLNEGRSDRDAASAALSRLSARERDVAVEVARGLSNAQIGAKLYLGEATVKTHLANAQRKLGVGGRVGVAVLVTKAGLV</sequence>
<dbReference type="PROSITE" id="PS50043">
    <property type="entry name" value="HTH_LUXR_2"/>
    <property type="match status" value="1"/>
</dbReference>
<dbReference type="GO" id="GO:0000160">
    <property type="term" value="P:phosphorelay signal transduction system"/>
    <property type="evidence" value="ECO:0007669"/>
    <property type="project" value="InterPro"/>
</dbReference>
<dbReference type="PANTHER" id="PTHR43214">
    <property type="entry name" value="TWO-COMPONENT RESPONSE REGULATOR"/>
    <property type="match status" value="1"/>
</dbReference>
<dbReference type="SMART" id="SM00421">
    <property type="entry name" value="HTH_LUXR"/>
    <property type="match status" value="1"/>
</dbReference>
<dbReference type="GO" id="GO:0003677">
    <property type="term" value="F:DNA binding"/>
    <property type="evidence" value="ECO:0007669"/>
    <property type="project" value="UniProtKB-KW"/>
</dbReference>
<dbReference type="Pfam" id="PF00072">
    <property type="entry name" value="Response_reg"/>
    <property type="match status" value="1"/>
</dbReference>
<comment type="caution">
    <text evidence="8">The sequence shown here is derived from an EMBL/GenBank/DDBJ whole genome shotgun (WGS) entry which is preliminary data.</text>
</comment>
<evidence type="ECO:0000256" key="1">
    <source>
        <dbReference type="ARBA" id="ARBA00022553"/>
    </source>
</evidence>
<proteinExistence type="predicted"/>
<dbReference type="InterPro" id="IPR016032">
    <property type="entry name" value="Sig_transdc_resp-reg_C-effctor"/>
</dbReference>
<dbReference type="PANTHER" id="PTHR43214:SF24">
    <property type="entry name" value="TRANSCRIPTIONAL REGULATORY PROTEIN NARL-RELATED"/>
    <property type="match status" value="1"/>
</dbReference>
<evidence type="ECO:0000256" key="5">
    <source>
        <dbReference type="PROSITE-ProRule" id="PRU00169"/>
    </source>
</evidence>
<evidence type="ECO:0000256" key="4">
    <source>
        <dbReference type="ARBA" id="ARBA00023163"/>
    </source>
</evidence>
<dbReference type="Gene3D" id="3.40.50.2300">
    <property type="match status" value="1"/>
</dbReference>
<accession>A0A3D9UIG7</accession>
<keyword evidence="2" id="KW-0805">Transcription regulation</keyword>
<dbReference type="PROSITE" id="PS50110">
    <property type="entry name" value="RESPONSE_REGULATORY"/>
    <property type="match status" value="1"/>
</dbReference>
<dbReference type="SMART" id="SM00448">
    <property type="entry name" value="REC"/>
    <property type="match status" value="1"/>
</dbReference>
<dbReference type="SUPFAM" id="SSF52172">
    <property type="entry name" value="CheY-like"/>
    <property type="match status" value="1"/>
</dbReference>
<dbReference type="EMBL" id="QTUA01000001">
    <property type="protein sequence ID" value="REF29248.1"/>
    <property type="molecule type" value="Genomic_DNA"/>
</dbReference>
<dbReference type="PRINTS" id="PR00038">
    <property type="entry name" value="HTHLUXR"/>
</dbReference>
<feature type="domain" description="HTH luxR-type" evidence="6">
    <location>
        <begin position="152"/>
        <end position="217"/>
    </location>
</feature>
<dbReference type="CDD" id="cd06170">
    <property type="entry name" value="LuxR_C_like"/>
    <property type="match status" value="1"/>
</dbReference>
<evidence type="ECO:0000256" key="3">
    <source>
        <dbReference type="ARBA" id="ARBA00023125"/>
    </source>
</evidence>
<keyword evidence="4" id="KW-0804">Transcription</keyword>
<dbReference type="GO" id="GO:0006355">
    <property type="term" value="P:regulation of DNA-templated transcription"/>
    <property type="evidence" value="ECO:0007669"/>
    <property type="project" value="InterPro"/>
</dbReference>
<dbReference type="SUPFAM" id="SSF46894">
    <property type="entry name" value="C-terminal effector domain of the bipartite response regulators"/>
    <property type="match status" value="1"/>
</dbReference>
<dbReference type="OrthoDB" id="9808843at2"/>
<dbReference type="Pfam" id="PF00196">
    <property type="entry name" value="GerE"/>
    <property type="match status" value="1"/>
</dbReference>
<dbReference type="CDD" id="cd17535">
    <property type="entry name" value="REC_NarL-like"/>
    <property type="match status" value="1"/>
</dbReference>
<dbReference type="AlphaFoldDB" id="A0A3D9UIG7"/>
<dbReference type="InterPro" id="IPR039420">
    <property type="entry name" value="WalR-like"/>
</dbReference>
<gene>
    <name evidence="8" type="ORF">DFJ65_0182</name>
</gene>
<dbReference type="InterPro" id="IPR001789">
    <property type="entry name" value="Sig_transdc_resp-reg_receiver"/>
</dbReference>
<feature type="modified residue" description="4-aspartylphosphate" evidence="5">
    <location>
        <position position="59"/>
    </location>
</feature>